<keyword evidence="7" id="KW-1185">Reference proteome</keyword>
<accession>A0A8H5G865</accession>
<comment type="caution">
    <text evidence="6">The sequence shown here is derived from an EMBL/GenBank/DDBJ whole genome shotgun (WGS) entry which is preliminary data.</text>
</comment>
<dbReference type="GO" id="GO:0006351">
    <property type="term" value="P:DNA-templated transcription"/>
    <property type="evidence" value="ECO:0007669"/>
    <property type="project" value="InterPro"/>
</dbReference>
<organism evidence="6 7">
    <name type="scientific">Tetrapyrgos nigripes</name>
    <dbReference type="NCBI Taxonomy" id="182062"/>
    <lineage>
        <taxon>Eukaryota</taxon>
        <taxon>Fungi</taxon>
        <taxon>Dikarya</taxon>
        <taxon>Basidiomycota</taxon>
        <taxon>Agaricomycotina</taxon>
        <taxon>Agaricomycetes</taxon>
        <taxon>Agaricomycetidae</taxon>
        <taxon>Agaricales</taxon>
        <taxon>Marasmiineae</taxon>
        <taxon>Marasmiaceae</taxon>
        <taxon>Tetrapyrgos</taxon>
    </lineage>
</organism>
<dbReference type="InterPro" id="IPR050613">
    <property type="entry name" value="Sec_Metabolite_Reg"/>
</dbReference>
<feature type="compositionally biased region" description="Low complexity" evidence="4">
    <location>
        <begin position="712"/>
        <end position="726"/>
    </location>
</feature>
<feature type="compositionally biased region" description="Basic and acidic residues" evidence="4">
    <location>
        <begin position="147"/>
        <end position="165"/>
    </location>
</feature>
<keyword evidence="2" id="KW-0479">Metal-binding</keyword>
<evidence type="ECO:0000313" key="6">
    <source>
        <dbReference type="EMBL" id="KAF5359995.1"/>
    </source>
</evidence>
<reference evidence="6 7" key="1">
    <citation type="journal article" date="2020" name="ISME J.">
        <title>Uncovering the hidden diversity of litter-decomposition mechanisms in mushroom-forming fungi.</title>
        <authorList>
            <person name="Floudas D."/>
            <person name="Bentzer J."/>
            <person name="Ahren D."/>
            <person name="Johansson T."/>
            <person name="Persson P."/>
            <person name="Tunlid A."/>
        </authorList>
    </citation>
    <scope>NUCLEOTIDE SEQUENCE [LARGE SCALE GENOMIC DNA]</scope>
    <source>
        <strain evidence="6 7">CBS 291.85</strain>
    </source>
</reference>
<dbReference type="PANTHER" id="PTHR31001:SF56">
    <property type="entry name" value="ZN(2)-C6 FUNGAL-TYPE DOMAIN-CONTAINING PROTEIN"/>
    <property type="match status" value="1"/>
</dbReference>
<dbReference type="SMART" id="SM00906">
    <property type="entry name" value="Fungal_trans"/>
    <property type="match status" value="1"/>
</dbReference>
<feature type="region of interest" description="Disordered" evidence="4">
    <location>
        <begin position="771"/>
        <end position="790"/>
    </location>
</feature>
<feature type="region of interest" description="Disordered" evidence="4">
    <location>
        <begin position="710"/>
        <end position="738"/>
    </location>
</feature>
<dbReference type="InterPro" id="IPR001138">
    <property type="entry name" value="Zn2Cys6_DnaBD"/>
</dbReference>
<dbReference type="PROSITE" id="PS00463">
    <property type="entry name" value="ZN2_CY6_FUNGAL_1"/>
    <property type="match status" value="1"/>
</dbReference>
<dbReference type="GO" id="GO:0005634">
    <property type="term" value="C:nucleus"/>
    <property type="evidence" value="ECO:0007669"/>
    <property type="project" value="UniProtKB-SubCell"/>
</dbReference>
<protein>
    <recommendedName>
        <fullName evidence="5">Zn(2)-C6 fungal-type domain-containing protein</fullName>
    </recommendedName>
</protein>
<dbReference type="SMART" id="SM00066">
    <property type="entry name" value="GAL4"/>
    <property type="match status" value="1"/>
</dbReference>
<evidence type="ECO:0000256" key="4">
    <source>
        <dbReference type="SAM" id="MobiDB-lite"/>
    </source>
</evidence>
<feature type="compositionally biased region" description="Polar residues" evidence="4">
    <location>
        <begin position="964"/>
        <end position="981"/>
    </location>
</feature>
<dbReference type="OrthoDB" id="424974at2759"/>
<dbReference type="Pfam" id="PF00172">
    <property type="entry name" value="Zn_clus"/>
    <property type="match status" value="1"/>
</dbReference>
<dbReference type="InterPro" id="IPR007219">
    <property type="entry name" value="XnlR_reg_dom"/>
</dbReference>
<feature type="region of interest" description="Disordered" evidence="4">
    <location>
        <begin position="128"/>
        <end position="167"/>
    </location>
</feature>
<evidence type="ECO:0000259" key="5">
    <source>
        <dbReference type="PROSITE" id="PS50048"/>
    </source>
</evidence>
<dbReference type="PROSITE" id="PS50048">
    <property type="entry name" value="ZN2_CY6_FUNGAL_2"/>
    <property type="match status" value="1"/>
</dbReference>
<keyword evidence="3" id="KW-0539">Nucleus</keyword>
<dbReference type="Pfam" id="PF04082">
    <property type="entry name" value="Fungal_trans"/>
    <property type="match status" value="1"/>
</dbReference>
<feature type="compositionally biased region" description="Polar residues" evidence="4">
    <location>
        <begin position="989"/>
        <end position="1001"/>
    </location>
</feature>
<dbReference type="PANTHER" id="PTHR31001">
    <property type="entry name" value="UNCHARACTERIZED TRANSCRIPTIONAL REGULATORY PROTEIN"/>
    <property type="match status" value="1"/>
</dbReference>
<sequence length="1043" mass="115704">MDDSPVAASGSQSSFSVKDKPNPKKNQATSCAECRRLKLKCDRVFPCSSCIRRGCANLCPNGTLEKGRRGFLKRLEQSLPSATQRTTGDTQPGEATSEVAMFVARDAAMLKRIQELEAALITAGVPVPGLPHSSKSAKRHTTNKRARSAENDDAQHEDLSIKREVSGSSSESADVTVGFGTLTIDPQNRSRYIGLSGGSAYLDNELWDLAKSERNSLDEPDSLQHGKQGFDALYEAMWSKLDVDDRFRGQLSRLPPYEEAVRLSKLYFENASFMYEIVPREIYFSNRLPTIYGKAQIPVDPHVCPNVLALVCMVLALGQYFDLDLTASAVREQSKQYFEVAVFALNLRNHIEGGMIVESLPAAQSVHLMVLYQLCVRGEEGAEAAFQLLGMVSRSIQSQGFHIDGSRWGLPVRQLEERRRVFWETYTYDRLQSFTLGRPYAQSDLHYDCEMPTVCDTPLPSDNDPSNSAFSHAWLHHHKYRWAIVVGHVIDVAFSVKRPTYADIMEIDREINDFYFSLPSWILCQSVAKPPDNALWEEMFPPGLMNDPDHFAKLHGRGNPEDLRKNAQIHSFANMVFPVILHLHRGPFCRALMMEPQDMIRSRFEASVARVISSSTAIINVGRGMFILNPRLMSRLWYWLFHSFTAAVCQAVFVIVAPFHPLAPHAFKSLQAALQLFETADGIRARAATARMKPLMKKAASSMETYQKLSKKATTSSASTRTETASDSQSRSDCDTPSFTVDSSVVARFPESNIRRNADEYLGATTKLVRLPDTSSSADPSPSPTSSMQVSLLEVEQPDLSSQYDKSARRAHQPGKTLEDPFSSPSLYEAKPSLNPASSSFDRLASDVYSPISPTSDIGSVYPDDTWSMMSTSMENVHDLNMASTSSLGGHNNPSQIYRPGIPGAVQGYPRGSTFLSRKDMQTFLDWRTTLGFDAHSAATGIPQRFSSTTLPPPSPISHMHNETFPNSSSTHNPMNASANPDFTGRHPTAQSLSNNLSTLGPSSTFPHSMHHPSSHFNDDGFNLNSFIQAGANAWMYEPPIER</sequence>
<dbReference type="GO" id="GO:0000981">
    <property type="term" value="F:DNA-binding transcription factor activity, RNA polymerase II-specific"/>
    <property type="evidence" value="ECO:0007669"/>
    <property type="project" value="InterPro"/>
</dbReference>
<dbReference type="SUPFAM" id="SSF57701">
    <property type="entry name" value="Zn2/Cys6 DNA-binding domain"/>
    <property type="match status" value="1"/>
</dbReference>
<dbReference type="Gene3D" id="4.10.240.10">
    <property type="entry name" value="Zn(2)-C6 fungal-type DNA-binding domain"/>
    <property type="match status" value="1"/>
</dbReference>
<evidence type="ECO:0000256" key="1">
    <source>
        <dbReference type="ARBA" id="ARBA00004123"/>
    </source>
</evidence>
<dbReference type="Proteomes" id="UP000559256">
    <property type="component" value="Unassembled WGS sequence"/>
</dbReference>
<feature type="compositionally biased region" description="Basic residues" evidence="4">
    <location>
        <begin position="135"/>
        <end position="146"/>
    </location>
</feature>
<evidence type="ECO:0000256" key="3">
    <source>
        <dbReference type="ARBA" id="ARBA00023242"/>
    </source>
</evidence>
<dbReference type="CDD" id="cd12148">
    <property type="entry name" value="fungal_TF_MHR"/>
    <property type="match status" value="1"/>
</dbReference>
<evidence type="ECO:0000256" key="2">
    <source>
        <dbReference type="ARBA" id="ARBA00022723"/>
    </source>
</evidence>
<feature type="compositionally biased region" description="Low complexity" evidence="4">
    <location>
        <begin position="772"/>
        <end position="787"/>
    </location>
</feature>
<dbReference type="EMBL" id="JAACJM010000045">
    <property type="protein sequence ID" value="KAF5359995.1"/>
    <property type="molecule type" value="Genomic_DNA"/>
</dbReference>
<dbReference type="InterPro" id="IPR036864">
    <property type="entry name" value="Zn2-C6_fun-type_DNA-bd_sf"/>
</dbReference>
<dbReference type="GO" id="GO:0003677">
    <property type="term" value="F:DNA binding"/>
    <property type="evidence" value="ECO:0007669"/>
    <property type="project" value="InterPro"/>
</dbReference>
<feature type="domain" description="Zn(2)-C6 fungal-type" evidence="5">
    <location>
        <begin position="30"/>
        <end position="59"/>
    </location>
</feature>
<name>A0A8H5G865_9AGAR</name>
<dbReference type="AlphaFoldDB" id="A0A8H5G865"/>
<feature type="region of interest" description="Disordered" evidence="4">
    <location>
        <begin position="944"/>
        <end position="1012"/>
    </location>
</feature>
<feature type="region of interest" description="Disordered" evidence="4">
    <location>
        <begin position="799"/>
        <end position="836"/>
    </location>
</feature>
<dbReference type="GO" id="GO:0008270">
    <property type="term" value="F:zinc ion binding"/>
    <property type="evidence" value="ECO:0007669"/>
    <property type="project" value="InterPro"/>
</dbReference>
<evidence type="ECO:0000313" key="7">
    <source>
        <dbReference type="Proteomes" id="UP000559256"/>
    </source>
</evidence>
<dbReference type="CDD" id="cd00067">
    <property type="entry name" value="GAL4"/>
    <property type="match status" value="1"/>
</dbReference>
<feature type="region of interest" description="Disordered" evidence="4">
    <location>
        <begin position="1"/>
        <end position="27"/>
    </location>
</feature>
<gene>
    <name evidence="6" type="ORF">D9758_007630</name>
</gene>
<comment type="subcellular location">
    <subcellularLocation>
        <location evidence="1">Nucleus</location>
    </subcellularLocation>
</comment>
<feature type="compositionally biased region" description="Polar residues" evidence="4">
    <location>
        <begin position="727"/>
        <end position="738"/>
    </location>
</feature>
<proteinExistence type="predicted"/>